<keyword evidence="3" id="KW-1185">Reference proteome</keyword>
<evidence type="ECO:0000313" key="3">
    <source>
        <dbReference type="Proteomes" id="UP000187412"/>
    </source>
</evidence>
<keyword evidence="1" id="KW-0732">Signal</keyword>
<evidence type="ECO:0000313" key="2">
    <source>
        <dbReference type="EMBL" id="OMD47027.1"/>
    </source>
</evidence>
<evidence type="ECO:0000256" key="1">
    <source>
        <dbReference type="SAM" id="SignalP"/>
    </source>
</evidence>
<dbReference type="InterPro" id="IPR035986">
    <property type="entry name" value="PKD_dom_sf"/>
</dbReference>
<feature type="signal peptide" evidence="1">
    <location>
        <begin position="1"/>
        <end position="22"/>
    </location>
</feature>
<organism evidence="2 3">
    <name type="scientific">Paenibacillus borealis</name>
    <dbReference type="NCBI Taxonomy" id="160799"/>
    <lineage>
        <taxon>Bacteria</taxon>
        <taxon>Bacillati</taxon>
        <taxon>Bacillota</taxon>
        <taxon>Bacilli</taxon>
        <taxon>Bacillales</taxon>
        <taxon>Paenibacillaceae</taxon>
        <taxon>Paenibacillus</taxon>
    </lineage>
</organism>
<dbReference type="InterPro" id="IPR013783">
    <property type="entry name" value="Ig-like_fold"/>
</dbReference>
<sequence>MVKRIVTVLLCWLMVLSVFPEAFPGTAKVNALDTNIIQYADVIIPAWSDTLSYSDDEYGIIRNGNLILDASETTITNITFNKITKEFNYKILPAQYRARRTSISRDMYIRNKVQFGMYMGIRDDLPDYPWYNPVDEMHFTTSQDYLPEKNPPEQNEREVDTMVDILHDSHDPFKETEAEYPGVQKRIVNPPTQMEVEVSLQNDVADYNHSRTFRIRKVMNFDLVVNSTPTLSLTTPSGQTLQNDAGKSLLNVEGYVQDADNNDVTVSVEVPNVLYKKIIVPKAHNTKAFSIPIDVLEDAIPPGDYTVIVKAVDPSNASASASMSFKVRQRLKRSAFVLINSQIQNSTSYSDYEGDAKYAERFKYQHNPDYFDNSMGLLADSGAWRNSPYDSFPFTGYYVVTYQPKDTPTADNRFSEYRMWGSDNFTKLSFQVHRKPIALFTAKLVGGALQITDSSYDSDHISRVDKGLTQRQWQYKKGDEELWKEGTPSGTLSSTENYVIRLRVRDIDGENALGVWSDWCVRTVGTAAGNLPPVALFTVEPSTVSYRKATTVTDKSFDPDNDPLDTYQWSVVKNGSQTVWSYTGRASTPPNIASYGVGSYQLTLKVRDNRGLWSEPYSQSVTVMNHPPIADFNMPTEVYRDTVIALENLTPDPDKDGDSLSYVWKTANREGPYYAVGTNRNQTVVMQNLFNANSLSPKQSISDRWEMKLTASDGSLSSTVSRAFTVLNHTPTAKIIGKAQVYQDDTLTFNSGDVDEDTADQHTLRYYWNVTDSSGQMKSYTTPNIEVSFPETGTYRFEHWAIDQIGAKSNIATLEVSVIPNLPPSLTLTTPVGTAASPSIIDAQLLGDPPVKWTYSDPENDAQEKYLLEFYDKDGSLVKTIQNNDPTGTLRQYQIPNPTFERFVYFYLYGRAYSKGSWSEISNEKAFIIDNPPQPGFTLLTDTGRNAALVPIYRTDILNIEDKATDPDIVKGDSISHKYYLKPAGRTESLVSGQSNFSKQFATNGTFTLRQVVTDSLGLYRELSQSITVANRLPTVNLTYPTSSSQASPTVVNTLTPIIKWEYQDEDGDLQQRYKVRIINLTTGAVTVQSGEQTTSAKQWQIPAGSLAENQKYAVEVEAFDGFDWSNVSPRKYFMVNLLTVKGGVQHTGEWNKNRQAFNLKKSGNAESPRGYNIFWAGESFVLEAKATGMPDTVDVTMTGGYTVQLNPVNSDRTLWTGELYDPAFEKLPDGPLAFTFTAKNEFNTKTDAVTVTIMGEWTEYFQSHRIK</sequence>
<dbReference type="Proteomes" id="UP000187412">
    <property type="component" value="Unassembled WGS sequence"/>
</dbReference>
<feature type="chain" id="PRO_5047269441" description="PKD domain-containing protein" evidence="1">
    <location>
        <begin position="23"/>
        <end position="1268"/>
    </location>
</feature>
<dbReference type="EMBL" id="MPTB01000017">
    <property type="protein sequence ID" value="OMD47027.1"/>
    <property type="molecule type" value="Genomic_DNA"/>
</dbReference>
<gene>
    <name evidence="2" type="ORF">BSK56_14430</name>
</gene>
<reference evidence="2 3" key="1">
    <citation type="submission" date="2016-10" db="EMBL/GenBank/DDBJ databases">
        <title>Paenibacillus species isolates.</title>
        <authorList>
            <person name="Beno S.M."/>
        </authorList>
    </citation>
    <scope>NUCLEOTIDE SEQUENCE [LARGE SCALE GENOMIC DNA]</scope>
    <source>
        <strain evidence="2 3">FSL H7-0744</strain>
    </source>
</reference>
<dbReference type="RefSeq" id="WP_076111183.1">
    <property type="nucleotide sequence ID" value="NZ_MPTB01000017.1"/>
</dbReference>
<protein>
    <recommendedName>
        <fullName evidence="4">PKD domain-containing protein</fullName>
    </recommendedName>
</protein>
<dbReference type="Gene3D" id="2.60.40.10">
    <property type="entry name" value="Immunoglobulins"/>
    <property type="match status" value="3"/>
</dbReference>
<accession>A0ABX3H965</accession>
<evidence type="ECO:0008006" key="4">
    <source>
        <dbReference type="Google" id="ProtNLM"/>
    </source>
</evidence>
<name>A0ABX3H965_PAEBO</name>
<comment type="caution">
    <text evidence="2">The sequence shown here is derived from an EMBL/GenBank/DDBJ whole genome shotgun (WGS) entry which is preliminary data.</text>
</comment>
<proteinExistence type="predicted"/>
<dbReference type="SUPFAM" id="SSF49299">
    <property type="entry name" value="PKD domain"/>
    <property type="match status" value="2"/>
</dbReference>
<dbReference type="Pfam" id="PF25788">
    <property type="entry name" value="Ig_Rha78A_N"/>
    <property type="match status" value="1"/>
</dbReference>